<keyword evidence="4" id="KW-1185">Reference proteome</keyword>
<dbReference type="GO" id="GO:0003677">
    <property type="term" value="F:DNA binding"/>
    <property type="evidence" value="ECO:0007669"/>
    <property type="project" value="InterPro"/>
</dbReference>
<feature type="region of interest" description="Disordered" evidence="1">
    <location>
        <begin position="96"/>
        <end position="122"/>
    </location>
</feature>
<dbReference type="Gene3D" id="1.10.260.40">
    <property type="entry name" value="lambda repressor-like DNA-binding domains"/>
    <property type="match status" value="1"/>
</dbReference>
<proteinExistence type="predicted"/>
<dbReference type="Pfam" id="PF01381">
    <property type="entry name" value="HTH_3"/>
    <property type="match status" value="1"/>
</dbReference>
<dbReference type="AlphaFoldDB" id="A0A6N6JLY8"/>
<comment type="caution">
    <text evidence="3">The sequence shown here is derived from an EMBL/GenBank/DDBJ whole genome shotgun (WGS) entry which is preliminary data.</text>
</comment>
<gene>
    <name evidence="3" type="ORF">KIN_41690</name>
</gene>
<feature type="domain" description="HTH cro/C1-type" evidence="2">
    <location>
        <begin position="33"/>
        <end position="88"/>
    </location>
</feature>
<name>A0A6N6JLY8_9RHOB</name>
<dbReference type="SUPFAM" id="SSF47413">
    <property type="entry name" value="lambda repressor-like DNA-binding domains"/>
    <property type="match status" value="1"/>
</dbReference>
<evidence type="ECO:0000313" key="4">
    <source>
        <dbReference type="Proteomes" id="UP000436822"/>
    </source>
</evidence>
<evidence type="ECO:0000313" key="3">
    <source>
        <dbReference type="EMBL" id="GFE67095.1"/>
    </source>
</evidence>
<protein>
    <recommendedName>
        <fullName evidence="2">HTH cro/C1-type domain-containing protein</fullName>
    </recommendedName>
</protein>
<dbReference type="SMART" id="SM00530">
    <property type="entry name" value="HTH_XRE"/>
    <property type="match status" value="1"/>
</dbReference>
<dbReference type="Proteomes" id="UP000436822">
    <property type="component" value="Unassembled WGS sequence"/>
</dbReference>
<reference evidence="3 4" key="1">
    <citation type="submission" date="2019-12" db="EMBL/GenBank/DDBJ databases">
        <title>Litoreibacter badius sp. nov., a novel bacteriochlorophyll a-containing bacterium in the genus Litoreibacter.</title>
        <authorList>
            <person name="Kanamuro M."/>
            <person name="Takabe Y."/>
            <person name="Mori K."/>
            <person name="Takaichi S."/>
            <person name="Hanada S."/>
        </authorList>
    </citation>
    <scope>NUCLEOTIDE SEQUENCE [LARGE SCALE GENOMIC DNA]</scope>
    <source>
        <strain evidence="3 4">K6</strain>
    </source>
</reference>
<accession>A0A6N6JLY8</accession>
<organism evidence="3 4">
    <name type="scientific">Litoreibacter roseus</name>
    <dbReference type="NCBI Taxonomy" id="2601869"/>
    <lineage>
        <taxon>Bacteria</taxon>
        <taxon>Pseudomonadati</taxon>
        <taxon>Pseudomonadota</taxon>
        <taxon>Alphaproteobacteria</taxon>
        <taxon>Rhodobacterales</taxon>
        <taxon>Roseobacteraceae</taxon>
        <taxon>Litoreibacter</taxon>
    </lineage>
</organism>
<dbReference type="RefSeq" id="WP_159810749.1">
    <property type="nucleotide sequence ID" value="NZ_BLJE01000007.1"/>
</dbReference>
<evidence type="ECO:0000256" key="1">
    <source>
        <dbReference type="SAM" id="MobiDB-lite"/>
    </source>
</evidence>
<dbReference type="OrthoDB" id="3034420at2"/>
<dbReference type="PROSITE" id="PS50943">
    <property type="entry name" value="HTH_CROC1"/>
    <property type="match status" value="1"/>
</dbReference>
<sequence length="122" mass="13653">MSAKSDFAIKSDRMKIDILTPDKVILRELGERLAKLRKQRGYSQEELAEESGLGVATLRRIEAGEGSQMDSWLKLLKALQMISSLDQFLPENFESPMAQAKASGRRKRNAPSSGKRWGDENG</sequence>
<dbReference type="CDD" id="cd00093">
    <property type="entry name" value="HTH_XRE"/>
    <property type="match status" value="1"/>
</dbReference>
<dbReference type="InterPro" id="IPR001387">
    <property type="entry name" value="Cro/C1-type_HTH"/>
</dbReference>
<dbReference type="InterPro" id="IPR010982">
    <property type="entry name" value="Lambda_DNA-bd_dom_sf"/>
</dbReference>
<dbReference type="EMBL" id="BLJE01000007">
    <property type="protein sequence ID" value="GFE67095.1"/>
    <property type="molecule type" value="Genomic_DNA"/>
</dbReference>
<evidence type="ECO:0000259" key="2">
    <source>
        <dbReference type="PROSITE" id="PS50943"/>
    </source>
</evidence>